<name>A0AAJ1EZS1_9GAMM</name>
<gene>
    <name evidence="1" type="ORF">MJ923_05555</name>
</gene>
<dbReference type="RefSeq" id="WP_240590212.1">
    <property type="nucleotide sequence ID" value="NZ_JAKUDL010000001.1"/>
</dbReference>
<organism evidence="1 2">
    <name type="scientific">Shewanella zhuhaiensis</name>
    <dbReference type="NCBI Taxonomy" id="2919576"/>
    <lineage>
        <taxon>Bacteria</taxon>
        <taxon>Pseudomonadati</taxon>
        <taxon>Pseudomonadota</taxon>
        <taxon>Gammaproteobacteria</taxon>
        <taxon>Alteromonadales</taxon>
        <taxon>Shewanellaceae</taxon>
        <taxon>Shewanella</taxon>
    </lineage>
</organism>
<accession>A0AAJ1EZS1</accession>
<proteinExistence type="predicted"/>
<dbReference type="Proteomes" id="UP001297581">
    <property type="component" value="Unassembled WGS sequence"/>
</dbReference>
<dbReference type="EMBL" id="JAKUDL010000001">
    <property type="protein sequence ID" value="MCH4293767.1"/>
    <property type="molecule type" value="Genomic_DNA"/>
</dbReference>
<sequence>MSEENKDVVPFNEIQNSGINLDLAIKQAQVMTGILDSMGIEKATFKSGAHFHRDEKTNTATLATDGLMVQQGEHITTVIIRNENSTNKQALEELQSQNPLTQETMGSFSGRSQSWASVALAQLEEEE</sequence>
<dbReference type="AlphaFoldDB" id="A0AAJ1EZS1"/>
<evidence type="ECO:0000313" key="1">
    <source>
        <dbReference type="EMBL" id="MCH4293767.1"/>
    </source>
</evidence>
<evidence type="ECO:0000313" key="2">
    <source>
        <dbReference type="Proteomes" id="UP001297581"/>
    </source>
</evidence>
<reference evidence="1 2" key="1">
    <citation type="submission" date="2022-02" db="EMBL/GenBank/DDBJ databases">
        <title>The genome sequence of Shewanella sp. 3B26.</title>
        <authorList>
            <person name="Du J."/>
        </authorList>
    </citation>
    <scope>NUCLEOTIDE SEQUENCE [LARGE SCALE GENOMIC DNA]</scope>
    <source>
        <strain evidence="1 2">3B26</strain>
    </source>
</reference>
<comment type="caution">
    <text evidence="1">The sequence shown here is derived from an EMBL/GenBank/DDBJ whole genome shotgun (WGS) entry which is preliminary data.</text>
</comment>
<keyword evidence="2" id="KW-1185">Reference proteome</keyword>
<protein>
    <submittedName>
        <fullName evidence="1">Uncharacterized protein</fullName>
    </submittedName>
</protein>